<comment type="caution">
    <text evidence="2">The sequence shown here is derived from an EMBL/GenBank/DDBJ whole genome shotgun (WGS) entry which is preliminary data.</text>
</comment>
<dbReference type="EMBL" id="DVLT01000045">
    <property type="protein sequence ID" value="HIU02999.1"/>
    <property type="molecule type" value="Genomic_DNA"/>
</dbReference>
<name>A0A9D1HGU6_9FIRM</name>
<dbReference type="Proteomes" id="UP000824164">
    <property type="component" value="Unassembled WGS sequence"/>
</dbReference>
<keyword evidence="1" id="KW-0812">Transmembrane</keyword>
<dbReference type="NCBIfam" id="NF037962">
    <property type="entry name" value="arsenic_eff"/>
    <property type="match status" value="1"/>
</dbReference>
<reference evidence="2" key="2">
    <citation type="journal article" date="2021" name="PeerJ">
        <title>Extensive microbial diversity within the chicken gut microbiome revealed by metagenomics and culture.</title>
        <authorList>
            <person name="Gilroy R."/>
            <person name="Ravi A."/>
            <person name="Getino M."/>
            <person name="Pursley I."/>
            <person name="Horton D.L."/>
            <person name="Alikhan N.F."/>
            <person name="Baker D."/>
            <person name="Gharbi K."/>
            <person name="Hall N."/>
            <person name="Watson M."/>
            <person name="Adriaenssens E.M."/>
            <person name="Foster-Nyarko E."/>
            <person name="Jarju S."/>
            <person name="Secka A."/>
            <person name="Antonio M."/>
            <person name="Oren A."/>
            <person name="Chaudhuri R.R."/>
            <person name="La Ragione R."/>
            <person name="Hildebrand F."/>
            <person name="Pallen M.J."/>
        </authorList>
    </citation>
    <scope>NUCLEOTIDE SEQUENCE</scope>
    <source>
        <strain evidence="2">CHK187-14744</strain>
    </source>
</reference>
<feature type="transmembrane region" description="Helical" evidence="1">
    <location>
        <begin position="262"/>
        <end position="283"/>
    </location>
</feature>
<feature type="transmembrane region" description="Helical" evidence="1">
    <location>
        <begin position="167"/>
        <end position="186"/>
    </location>
</feature>
<dbReference type="AlphaFoldDB" id="A0A9D1HGU6"/>
<feature type="transmembrane region" description="Helical" evidence="1">
    <location>
        <begin position="68"/>
        <end position="86"/>
    </location>
</feature>
<evidence type="ECO:0000313" key="3">
    <source>
        <dbReference type="Proteomes" id="UP000824164"/>
    </source>
</evidence>
<organism evidence="2 3">
    <name type="scientific">Candidatus Onthocola gallistercoris</name>
    <dbReference type="NCBI Taxonomy" id="2840876"/>
    <lineage>
        <taxon>Bacteria</taxon>
        <taxon>Bacillati</taxon>
        <taxon>Bacillota</taxon>
        <taxon>Bacilli</taxon>
        <taxon>Candidatus Onthocola</taxon>
    </lineage>
</organism>
<dbReference type="InterPro" id="IPR021552">
    <property type="entry name" value="ArsP_2"/>
</dbReference>
<keyword evidence="1" id="KW-1133">Transmembrane helix</keyword>
<evidence type="ECO:0000256" key="1">
    <source>
        <dbReference type="SAM" id="Phobius"/>
    </source>
</evidence>
<protein>
    <submittedName>
        <fullName evidence="2">Arsenic efflux protein</fullName>
    </submittedName>
</protein>
<accession>A0A9D1HGU6</accession>
<feature type="transmembrane region" description="Helical" evidence="1">
    <location>
        <begin position="12"/>
        <end position="29"/>
    </location>
</feature>
<feature type="transmembrane region" description="Helical" evidence="1">
    <location>
        <begin position="198"/>
        <end position="221"/>
    </location>
</feature>
<keyword evidence="1" id="KW-0472">Membrane</keyword>
<gene>
    <name evidence="2" type="ORF">IAB63_07085</name>
</gene>
<dbReference type="Pfam" id="PF11449">
    <property type="entry name" value="ArsP_2"/>
    <property type="match status" value="1"/>
</dbReference>
<reference evidence="2" key="1">
    <citation type="submission" date="2020-10" db="EMBL/GenBank/DDBJ databases">
        <authorList>
            <person name="Gilroy R."/>
        </authorList>
    </citation>
    <scope>NUCLEOTIDE SEQUENCE</scope>
    <source>
        <strain evidence="2">CHK187-14744</strain>
    </source>
</reference>
<feature type="transmembrane region" description="Helical" evidence="1">
    <location>
        <begin position="228"/>
        <end position="250"/>
    </location>
</feature>
<evidence type="ECO:0000313" key="2">
    <source>
        <dbReference type="EMBL" id="HIU02999.1"/>
    </source>
</evidence>
<sequence>MLHVIEHTLEESIRLLPFLLAAYILMEYVEHHMGDRTKRMIQTSGRFGPVIGSIAGIVPQCGFSAMAANLYSGGIITIGTLMAIFLSTSDEMLPVFLSQQAPLGLIAKILGMKVVIAAVVGFAVDFIWRKRYNHRREELHIHDMCEHEHCHCEDGILKSAVYHTVKIFVFILIVSFCLNLVIEWYGRDQLASLVLGQPVIGSVIAALVGLIPNCAASAIIAQLYLEGALTLGAMMSGLLAATGVGIVVLFKTNGSLRKNLTITVMLYGISVAAGWLIDMIGIFG</sequence>
<feature type="transmembrane region" description="Helical" evidence="1">
    <location>
        <begin position="106"/>
        <end position="128"/>
    </location>
</feature>
<proteinExistence type="predicted"/>